<keyword evidence="2" id="KW-0732">Signal</keyword>
<evidence type="ECO:0000313" key="3">
    <source>
        <dbReference type="EMBL" id="KAI9551747.1"/>
    </source>
</evidence>
<evidence type="ECO:0000256" key="1">
    <source>
        <dbReference type="SAM" id="MobiDB-lite"/>
    </source>
</evidence>
<evidence type="ECO:0000313" key="4">
    <source>
        <dbReference type="Proteomes" id="UP000820818"/>
    </source>
</evidence>
<evidence type="ECO:0000256" key="2">
    <source>
        <dbReference type="SAM" id="SignalP"/>
    </source>
</evidence>
<organism evidence="3 4">
    <name type="scientific">Daphnia sinensis</name>
    <dbReference type="NCBI Taxonomy" id="1820382"/>
    <lineage>
        <taxon>Eukaryota</taxon>
        <taxon>Metazoa</taxon>
        <taxon>Ecdysozoa</taxon>
        <taxon>Arthropoda</taxon>
        <taxon>Crustacea</taxon>
        <taxon>Branchiopoda</taxon>
        <taxon>Diplostraca</taxon>
        <taxon>Cladocera</taxon>
        <taxon>Anomopoda</taxon>
        <taxon>Daphniidae</taxon>
        <taxon>Daphnia</taxon>
        <taxon>Daphnia similis group</taxon>
    </lineage>
</organism>
<reference evidence="3 4" key="1">
    <citation type="submission" date="2022-05" db="EMBL/GenBank/DDBJ databases">
        <title>A multi-omics perspective on studying reproductive biology in Daphnia sinensis.</title>
        <authorList>
            <person name="Jia J."/>
        </authorList>
    </citation>
    <scope>NUCLEOTIDE SEQUENCE [LARGE SCALE GENOMIC DNA]</scope>
    <source>
        <strain evidence="3 4">WSL</strain>
    </source>
</reference>
<dbReference type="EMBL" id="WJBH02000010">
    <property type="protein sequence ID" value="KAI9551747.1"/>
    <property type="molecule type" value="Genomic_DNA"/>
</dbReference>
<gene>
    <name evidence="3" type="ORF">GHT06_022083</name>
</gene>
<proteinExistence type="predicted"/>
<feature type="signal peptide" evidence="2">
    <location>
        <begin position="1"/>
        <end position="22"/>
    </location>
</feature>
<feature type="region of interest" description="Disordered" evidence="1">
    <location>
        <begin position="52"/>
        <end position="73"/>
    </location>
</feature>
<accession>A0AAD5PM76</accession>
<sequence>MASTKVLLILAMLIAVAWTMDAANPAIVDSQDIGMAQSTILETISPDLEVAEHKKKKYRGSSGGGGGSSEERR</sequence>
<dbReference type="Proteomes" id="UP000820818">
    <property type="component" value="Linkage Group LG10"/>
</dbReference>
<feature type="chain" id="PRO_5042068279" evidence="2">
    <location>
        <begin position="23"/>
        <end position="73"/>
    </location>
</feature>
<protein>
    <submittedName>
        <fullName evidence="3">Uncharacterized protein</fullName>
    </submittedName>
</protein>
<name>A0AAD5PM76_9CRUS</name>
<comment type="caution">
    <text evidence="3">The sequence shown here is derived from an EMBL/GenBank/DDBJ whole genome shotgun (WGS) entry which is preliminary data.</text>
</comment>
<feature type="compositionally biased region" description="Gly residues" evidence="1">
    <location>
        <begin position="61"/>
        <end position="73"/>
    </location>
</feature>
<keyword evidence="4" id="KW-1185">Reference proteome</keyword>
<dbReference type="AlphaFoldDB" id="A0AAD5PM76"/>